<keyword evidence="1" id="KW-0805">Transcription regulation</keyword>
<dbReference type="InterPro" id="IPR009057">
    <property type="entry name" value="Homeodomain-like_sf"/>
</dbReference>
<reference evidence="6" key="2">
    <citation type="submission" date="2020-09" db="EMBL/GenBank/DDBJ databases">
        <authorList>
            <person name="Sun Q."/>
            <person name="Ohkuma M."/>
        </authorList>
    </citation>
    <scope>NUCLEOTIDE SEQUENCE</scope>
    <source>
        <strain evidence="6">JCM 3346</strain>
    </source>
</reference>
<dbReference type="AlphaFoldDB" id="A0A918CL51"/>
<protein>
    <submittedName>
        <fullName evidence="6">Transcriptional regulator, TetR family protein</fullName>
    </submittedName>
</protein>
<comment type="caution">
    <text evidence="6">The sequence shown here is derived from an EMBL/GenBank/DDBJ whole genome shotgun (WGS) entry which is preliminary data.</text>
</comment>
<evidence type="ECO:0000256" key="2">
    <source>
        <dbReference type="ARBA" id="ARBA00023125"/>
    </source>
</evidence>
<dbReference type="InterPro" id="IPR001647">
    <property type="entry name" value="HTH_TetR"/>
</dbReference>
<dbReference type="GO" id="GO:0003677">
    <property type="term" value="F:DNA binding"/>
    <property type="evidence" value="ECO:0007669"/>
    <property type="project" value="UniProtKB-UniRule"/>
</dbReference>
<reference evidence="6" key="1">
    <citation type="journal article" date="2014" name="Int. J. Syst. Evol. Microbiol.">
        <title>Complete genome sequence of Corynebacterium casei LMG S-19264T (=DSM 44701T), isolated from a smear-ripened cheese.</title>
        <authorList>
            <consortium name="US DOE Joint Genome Institute (JGI-PGF)"/>
            <person name="Walter F."/>
            <person name="Albersmeier A."/>
            <person name="Kalinowski J."/>
            <person name="Ruckert C."/>
        </authorList>
    </citation>
    <scope>NUCLEOTIDE SEQUENCE</scope>
    <source>
        <strain evidence="6">JCM 3346</strain>
    </source>
</reference>
<evidence type="ECO:0000313" key="6">
    <source>
        <dbReference type="EMBL" id="GGR27582.1"/>
    </source>
</evidence>
<accession>A0A918CL51</accession>
<proteinExistence type="predicted"/>
<feature type="DNA-binding region" description="H-T-H motif" evidence="4">
    <location>
        <begin position="29"/>
        <end position="48"/>
    </location>
</feature>
<keyword evidence="3" id="KW-0804">Transcription</keyword>
<dbReference type="EMBL" id="BMRJ01000002">
    <property type="protein sequence ID" value="GGR27582.1"/>
    <property type="molecule type" value="Genomic_DNA"/>
</dbReference>
<feature type="domain" description="HTH tetR-type" evidence="5">
    <location>
        <begin position="6"/>
        <end position="66"/>
    </location>
</feature>
<dbReference type="PROSITE" id="PS50977">
    <property type="entry name" value="HTH_TETR_2"/>
    <property type="match status" value="1"/>
</dbReference>
<dbReference type="RefSeq" id="WP_189085360.1">
    <property type="nucleotide sequence ID" value="NZ_BMRJ01000002.1"/>
</dbReference>
<evidence type="ECO:0000256" key="1">
    <source>
        <dbReference type="ARBA" id="ARBA00023015"/>
    </source>
</evidence>
<sequence>MGRTAKYSEQDMLDAALELIAEDGAHAATAVAVAKRLGAPSGSIYHRFPSRDLLVATLWVRTVQRFQRGFLDALASPDPRIAAERAVRHTLDWSTAHPTEAKLLTRHRREDLIALWPDELGDELRTLNDDVARAVRGFAAARFERVDSATLGRARLALIDLPYSAARLIIREAAQPPWLMRSVLAASAAVLEADADASAGGDGAAA</sequence>
<organism evidence="6 7">
    <name type="scientific">Agromyces mediolanus</name>
    <name type="common">Corynebacterium mediolanum</name>
    <dbReference type="NCBI Taxonomy" id="41986"/>
    <lineage>
        <taxon>Bacteria</taxon>
        <taxon>Bacillati</taxon>
        <taxon>Actinomycetota</taxon>
        <taxon>Actinomycetes</taxon>
        <taxon>Micrococcales</taxon>
        <taxon>Microbacteriaceae</taxon>
        <taxon>Agromyces</taxon>
    </lineage>
</organism>
<dbReference type="SUPFAM" id="SSF46689">
    <property type="entry name" value="Homeodomain-like"/>
    <property type="match status" value="1"/>
</dbReference>
<name>A0A918CL51_AGRME</name>
<evidence type="ECO:0000256" key="4">
    <source>
        <dbReference type="PROSITE-ProRule" id="PRU00335"/>
    </source>
</evidence>
<dbReference type="Pfam" id="PF00440">
    <property type="entry name" value="TetR_N"/>
    <property type="match status" value="1"/>
</dbReference>
<keyword evidence="7" id="KW-1185">Reference proteome</keyword>
<evidence type="ECO:0000313" key="7">
    <source>
        <dbReference type="Proteomes" id="UP000610303"/>
    </source>
</evidence>
<evidence type="ECO:0000256" key="3">
    <source>
        <dbReference type="ARBA" id="ARBA00023163"/>
    </source>
</evidence>
<keyword evidence="2 4" id="KW-0238">DNA-binding</keyword>
<dbReference type="PANTHER" id="PTHR47506:SF1">
    <property type="entry name" value="HTH-TYPE TRANSCRIPTIONAL REGULATOR YJDC"/>
    <property type="match status" value="1"/>
</dbReference>
<dbReference type="PANTHER" id="PTHR47506">
    <property type="entry name" value="TRANSCRIPTIONAL REGULATORY PROTEIN"/>
    <property type="match status" value="1"/>
</dbReference>
<evidence type="ECO:0000259" key="5">
    <source>
        <dbReference type="PROSITE" id="PS50977"/>
    </source>
</evidence>
<dbReference type="Gene3D" id="1.10.357.10">
    <property type="entry name" value="Tetracycline Repressor, domain 2"/>
    <property type="match status" value="1"/>
</dbReference>
<dbReference type="Proteomes" id="UP000610303">
    <property type="component" value="Unassembled WGS sequence"/>
</dbReference>
<dbReference type="PRINTS" id="PR00455">
    <property type="entry name" value="HTHTETR"/>
</dbReference>
<gene>
    <name evidence="6" type="ORF">GCM10010196_21510</name>
</gene>